<accession>A0A2W1N4S1</accession>
<dbReference type="PROSITE" id="PS50977">
    <property type="entry name" value="HTH_TETR_2"/>
    <property type="match status" value="1"/>
</dbReference>
<dbReference type="OrthoDB" id="649282at2"/>
<dbReference type="Pfam" id="PF00440">
    <property type="entry name" value="TetR_N"/>
    <property type="match status" value="1"/>
</dbReference>
<organism evidence="4 5">
    <name type="scientific">Putridiphycobacter roseus</name>
    <dbReference type="NCBI Taxonomy" id="2219161"/>
    <lineage>
        <taxon>Bacteria</taxon>
        <taxon>Pseudomonadati</taxon>
        <taxon>Bacteroidota</taxon>
        <taxon>Flavobacteriia</taxon>
        <taxon>Flavobacteriales</taxon>
        <taxon>Crocinitomicaceae</taxon>
        <taxon>Putridiphycobacter</taxon>
    </lineage>
</organism>
<evidence type="ECO:0000256" key="2">
    <source>
        <dbReference type="PROSITE-ProRule" id="PRU00335"/>
    </source>
</evidence>
<sequence>MKNLQIHITVSEDLYLKNPESSVLGKKIVSKSIELIDQLGFEAFTFKKLGIAIGSPESSVYRYFDSKRSLLVYLYAWYWSWMEYRLVFGTINHTSAKEKLKSAITLLCSPIETDQTFEHIDEVILNRIIVAESIKVSHNKTVDEQNQKGLFNPFKQVIERVSAFISQINPDYPYPNMLVFAMVDGAIEQSHFASHFPKTTDEINSKTIIADFYTDLIFKAIQ</sequence>
<evidence type="ECO:0000313" key="5">
    <source>
        <dbReference type="Proteomes" id="UP000249248"/>
    </source>
</evidence>
<proteinExistence type="predicted"/>
<keyword evidence="5" id="KW-1185">Reference proteome</keyword>
<dbReference type="RefSeq" id="WP_111062234.1">
    <property type="nucleotide sequence ID" value="NZ_JBHUCU010000002.1"/>
</dbReference>
<dbReference type="InterPro" id="IPR001647">
    <property type="entry name" value="HTH_TetR"/>
</dbReference>
<dbReference type="Gene3D" id="1.10.357.10">
    <property type="entry name" value="Tetracycline Repressor, domain 2"/>
    <property type="match status" value="1"/>
</dbReference>
<dbReference type="AlphaFoldDB" id="A0A2W1N4S1"/>
<name>A0A2W1N4S1_9FLAO</name>
<protein>
    <submittedName>
        <fullName evidence="4">TetR/AcrR family transcriptional regulator</fullName>
    </submittedName>
</protein>
<reference evidence="4 5" key="1">
    <citation type="submission" date="2018-06" db="EMBL/GenBank/DDBJ databases">
        <title>The draft genome sequence of Crocinitomix sp. SM1701.</title>
        <authorList>
            <person name="Zhang X."/>
        </authorList>
    </citation>
    <scope>NUCLEOTIDE SEQUENCE [LARGE SCALE GENOMIC DNA]</scope>
    <source>
        <strain evidence="4 5">SM1701</strain>
    </source>
</reference>
<feature type="domain" description="HTH tetR-type" evidence="3">
    <location>
        <begin position="22"/>
        <end position="82"/>
    </location>
</feature>
<feature type="DNA-binding region" description="H-T-H motif" evidence="2">
    <location>
        <begin position="45"/>
        <end position="64"/>
    </location>
</feature>
<gene>
    <name evidence="4" type="ORF">DNU06_05555</name>
</gene>
<dbReference type="Proteomes" id="UP000249248">
    <property type="component" value="Unassembled WGS sequence"/>
</dbReference>
<dbReference type="SUPFAM" id="SSF46689">
    <property type="entry name" value="Homeodomain-like"/>
    <property type="match status" value="1"/>
</dbReference>
<evidence type="ECO:0000256" key="1">
    <source>
        <dbReference type="ARBA" id="ARBA00023125"/>
    </source>
</evidence>
<dbReference type="GO" id="GO:0003677">
    <property type="term" value="F:DNA binding"/>
    <property type="evidence" value="ECO:0007669"/>
    <property type="project" value="UniProtKB-UniRule"/>
</dbReference>
<evidence type="ECO:0000313" key="4">
    <source>
        <dbReference type="EMBL" id="PZE18081.1"/>
    </source>
</evidence>
<keyword evidence="1 2" id="KW-0238">DNA-binding</keyword>
<dbReference type="EMBL" id="QKSB01000002">
    <property type="protein sequence ID" value="PZE18081.1"/>
    <property type="molecule type" value="Genomic_DNA"/>
</dbReference>
<evidence type="ECO:0000259" key="3">
    <source>
        <dbReference type="PROSITE" id="PS50977"/>
    </source>
</evidence>
<dbReference type="InterPro" id="IPR009057">
    <property type="entry name" value="Homeodomain-like_sf"/>
</dbReference>
<comment type="caution">
    <text evidence="4">The sequence shown here is derived from an EMBL/GenBank/DDBJ whole genome shotgun (WGS) entry which is preliminary data.</text>
</comment>